<dbReference type="InterPro" id="IPR036388">
    <property type="entry name" value="WH-like_DNA-bd_sf"/>
</dbReference>
<evidence type="ECO:0000256" key="2">
    <source>
        <dbReference type="ARBA" id="ARBA00022618"/>
    </source>
</evidence>
<dbReference type="PANTHER" id="PTHR34298">
    <property type="entry name" value="SEGREGATION AND CONDENSATION PROTEIN B"/>
    <property type="match status" value="1"/>
</dbReference>
<dbReference type="InterPro" id="IPR036390">
    <property type="entry name" value="WH_DNA-bd_sf"/>
</dbReference>
<dbReference type="EMBL" id="FNNG01000013">
    <property type="protein sequence ID" value="SDX57827.1"/>
    <property type="molecule type" value="Genomic_DNA"/>
</dbReference>
<dbReference type="AlphaFoldDB" id="A0A1H3CUK5"/>
<name>A0A1H3CUK5_9FIRM</name>
<evidence type="ECO:0000256" key="5">
    <source>
        <dbReference type="HAMAP-Rule" id="MF_01804"/>
    </source>
</evidence>
<dbReference type="InterPro" id="IPR005234">
    <property type="entry name" value="ScpB_csome_segregation"/>
</dbReference>
<comment type="subunit">
    <text evidence="5">Homodimer. Homodimerization may be required to stabilize the binding of ScpA to the Smc head domains. Component of a cohesin-like complex composed of ScpA, ScpB and the Smc homodimer, in which ScpA and ScpB bind to the head domain of Smc. The presence of the three proteins is required for the association of the complex with DNA.</text>
</comment>
<keyword evidence="2 5" id="KW-0132">Cell division</keyword>
<evidence type="ECO:0000256" key="4">
    <source>
        <dbReference type="ARBA" id="ARBA00023306"/>
    </source>
</evidence>
<dbReference type="HAMAP" id="MF_01804">
    <property type="entry name" value="ScpB"/>
    <property type="match status" value="1"/>
</dbReference>
<dbReference type="GO" id="GO:0006260">
    <property type="term" value="P:DNA replication"/>
    <property type="evidence" value="ECO:0007669"/>
    <property type="project" value="UniProtKB-UniRule"/>
</dbReference>
<evidence type="ECO:0000313" key="7">
    <source>
        <dbReference type="Proteomes" id="UP000198828"/>
    </source>
</evidence>
<keyword evidence="4 5" id="KW-0131">Cell cycle</keyword>
<dbReference type="PANTHER" id="PTHR34298:SF2">
    <property type="entry name" value="SEGREGATION AND CONDENSATION PROTEIN B"/>
    <property type="match status" value="1"/>
</dbReference>
<proteinExistence type="inferred from homology"/>
<comment type="function">
    <text evidence="5">Participates in chromosomal partition during cell division. May act via the formation of a condensin-like complex containing Smc and ScpA that pull DNA away from mid-cell into both cell halves.</text>
</comment>
<dbReference type="GO" id="GO:0051301">
    <property type="term" value="P:cell division"/>
    <property type="evidence" value="ECO:0007669"/>
    <property type="project" value="UniProtKB-KW"/>
</dbReference>
<comment type="similarity">
    <text evidence="5">Belongs to the ScpB family.</text>
</comment>
<dbReference type="OrthoDB" id="9806226at2"/>
<dbReference type="RefSeq" id="WP_093754293.1">
    <property type="nucleotide sequence ID" value="NZ_BSYN01000009.1"/>
</dbReference>
<keyword evidence="3 5" id="KW-0159">Chromosome partition</keyword>
<accession>A0A1H3CUK5</accession>
<sequence length="181" mass="21204">MDRRELKAIIESLLFVWGDPLSIKDIAYILEEDNNTIKDILKEMIDEFDYNRRGLKIVQVEDTYQLSTRPEFYPWISKLTQNKNNRNLSNAALETLSIIAYKQPITKSEIEAIRGVRCDKALETLLNKKLIEEKGRLEKTGRPIIYGTTKEFLRYFGLKDINELPPLLDYEIDEKFEDLGN</sequence>
<dbReference type="Pfam" id="PF04079">
    <property type="entry name" value="SMC_ScpB"/>
    <property type="match status" value="1"/>
</dbReference>
<keyword evidence="1 5" id="KW-0963">Cytoplasm</keyword>
<dbReference type="Proteomes" id="UP000198828">
    <property type="component" value="Unassembled WGS sequence"/>
</dbReference>
<comment type="subcellular location">
    <subcellularLocation>
        <location evidence="5">Cytoplasm</location>
    </subcellularLocation>
    <text evidence="5">Associated with two foci at the outer edges of the nucleoid region in young cells, and at four foci within both cell halves in older cells.</text>
</comment>
<dbReference type="SUPFAM" id="SSF46785">
    <property type="entry name" value="Winged helix' DNA-binding domain"/>
    <property type="match status" value="2"/>
</dbReference>
<dbReference type="Gene3D" id="1.10.10.10">
    <property type="entry name" value="Winged helix-like DNA-binding domain superfamily/Winged helix DNA-binding domain"/>
    <property type="match status" value="2"/>
</dbReference>
<keyword evidence="7" id="KW-1185">Reference proteome</keyword>
<dbReference type="NCBIfam" id="TIGR00281">
    <property type="entry name" value="SMC-Scp complex subunit ScpB"/>
    <property type="match status" value="1"/>
</dbReference>
<gene>
    <name evidence="5" type="primary">scpB</name>
    <name evidence="6" type="ORF">SAMN05660923_02555</name>
</gene>
<dbReference type="PIRSF" id="PIRSF019345">
    <property type="entry name" value="ScpB"/>
    <property type="match status" value="1"/>
</dbReference>
<protein>
    <recommendedName>
        <fullName evidence="5">Segregation and condensation protein B</fullName>
    </recommendedName>
</protein>
<organism evidence="6 7">
    <name type="scientific">Tepidimicrobium xylanilyticum</name>
    <dbReference type="NCBI Taxonomy" id="1123352"/>
    <lineage>
        <taxon>Bacteria</taxon>
        <taxon>Bacillati</taxon>
        <taxon>Bacillota</taxon>
        <taxon>Tissierellia</taxon>
        <taxon>Tissierellales</taxon>
        <taxon>Tepidimicrobiaceae</taxon>
        <taxon>Tepidimicrobium</taxon>
    </lineage>
</organism>
<dbReference type="GO" id="GO:0051304">
    <property type="term" value="P:chromosome separation"/>
    <property type="evidence" value="ECO:0007669"/>
    <property type="project" value="InterPro"/>
</dbReference>
<evidence type="ECO:0000256" key="1">
    <source>
        <dbReference type="ARBA" id="ARBA00022490"/>
    </source>
</evidence>
<reference evidence="6 7" key="1">
    <citation type="submission" date="2016-10" db="EMBL/GenBank/DDBJ databases">
        <authorList>
            <person name="de Groot N.N."/>
        </authorList>
    </citation>
    <scope>NUCLEOTIDE SEQUENCE [LARGE SCALE GENOMIC DNA]</scope>
    <source>
        <strain evidence="6 7">DSM 23310</strain>
    </source>
</reference>
<evidence type="ECO:0000256" key="3">
    <source>
        <dbReference type="ARBA" id="ARBA00022829"/>
    </source>
</evidence>
<evidence type="ECO:0000313" key="6">
    <source>
        <dbReference type="EMBL" id="SDX57827.1"/>
    </source>
</evidence>
<dbReference type="GO" id="GO:0005737">
    <property type="term" value="C:cytoplasm"/>
    <property type="evidence" value="ECO:0007669"/>
    <property type="project" value="UniProtKB-SubCell"/>
</dbReference>